<keyword evidence="15" id="KW-0732">Signal</keyword>
<keyword evidence="10 14" id="KW-1133">Transmembrane helix</keyword>
<dbReference type="InterPro" id="IPR021157">
    <property type="entry name" value="Cyt_c1_TM_anchor_C"/>
</dbReference>
<evidence type="ECO:0000256" key="15">
    <source>
        <dbReference type="SAM" id="SignalP"/>
    </source>
</evidence>
<keyword evidence="18" id="KW-1185">Reference proteome</keyword>
<sequence>MKNILKSFAAFGIAPLVALGVTMGGAFAAGGGEGEPEHFPIHHPKQEKWTFSGPFGTYDKGQLQRGLKVYKEVCSACHSMNLVAFRTLEDLGYSPEQVKAFAAEYEVQDGPNADGEMFTRKAIPTDHFPSPFANANAAAAANNGAAPPDFSLIAKARAVERGFPTFIFDIFTQYAEAGPDYIHSLLTGYDEQPPAGMHVPEGTHYNPYFIAGKSLAMAKPLSDDQVTYDDGSPQTVDQYARDVSAFLMWAAEPHLEDRKKTGFRVIIFLILFAGLVYIAKRSVWSDVKH</sequence>
<evidence type="ECO:0000256" key="9">
    <source>
        <dbReference type="ARBA" id="ARBA00022982"/>
    </source>
</evidence>
<keyword evidence="8 13" id="KW-0479">Metal-binding</keyword>
<dbReference type="FunFam" id="1.10.760.10:FF:000011">
    <property type="entry name" value="Cytochrome c1, putative"/>
    <property type="match status" value="1"/>
</dbReference>
<evidence type="ECO:0000256" key="7">
    <source>
        <dbReference type="ARBA" id="ARBA00022692"/>
    </source>
</evidence>
<comment type="cofactor">
    <cofactor evidence="13">
        <name>heme c</name>
        <dbReference type="ChEBI" id="CHEBI:61717"/>
    </cofactor>
    <text evidence="13">Binds 1 heme c group covalently per subunit.</text>
</comment>
<reference evidence="17 18" key="1">
    <citation type="submission" date="2017-07" db="EMBL/GenBank/DDBJ databases">
        <title>Phylogenetic study on the rhizospheric bacterium Ochrobactrum sp. A44.</title>
        <authorList>
            <person name="Krzyzanowska D.M."/>
            <person name="Ossowicki A."/>
            <person name="Rajewska M."/>
            <person name="Maciag T."/>
            <person name="Kaczynski Z."/>
            <person name="Czerwicka M."/>
            <person name="Jafra S."/>
        </authorList>
    </citation>
    <scope>NUCLEOTIDE SEQUENCE [LARGE SCALE GENOMIC DNA]</scope>
    <source>
        <strain evidence="17 18">CCUG 30717</strain>
    </source>
</reference>
<keyword evidence="11 13" id="KW-0408">Iron</keyword>
<dbReference type="STRING" id="419475.A8A54_07265"/>
<evidence type="ECO:0000259" key="16">
    <source>
        <dbReference type="PROSITE" id="PS51007"/>
    </source>
</evidence>
<comment type="caution">
    <text evidence="17">The sequence shown here is derived from an EMBL/GenBank/DDBJ whole genome shotgun (WGS) entry which is preliminary data.</text>
</comment>
<dbReference type="SUPFAM" id="SSF46626">
    <property type="entry name" value="Cytochrome c"/>
    <property type="match status" value="1"/>
</dbReference>
<evidence type="ECO:0000256" key="2">
    <source>
        <dbReference type="ARBA" id="ARBA00006488"/>
    </source>
</evidence>
<evidence type="ECO:0000256" key="10">
    <source>
        <dbReference type="ARBA" id="ARBA00022989"/>
    </source>
</evidence>
<gene>
    <name evidence="17" type="ORF">CEV34_0579</name>
</gene>
<evidence type="ECO:0000256" key="8">
    <source>
        <dbReference type="ARBA" id="ARBA00022723"/>
    </source>
</evidence>
<proteinExistence type="inferred from homology"/>
<keyword evidence="6" id="KW-0679">Respiratory chain</keyword>
<evidence type="ECO:0000256" key="14">
    <source>
        <dbReference type="SAM" id="Phobius"/>
    </source>
</evidence>
<feature type="signal peptide" evidence="15">
    <location>
        <begin position="1"/>
        <end position="28"/>
    </location>
</feature>
<comment type="similarity">
    <text evidence="2">Belongs to the cytochrome c family.</text>
</comment>
<accession>A0A256GS65</accession>
<keyword evidence="7 14" id="KW-0812">Transmembrane</keyword>
<dbReference type="Pfam" id="PF02167">
    <property type="entry name" value="Cytochrom_C1"/>
    <property type="match status" value="1"/>
</dbReference>
<dbReference type="GO" id="GO:0016020">
    <property type="term" value="C:membrane"/>
    <property type="evidence" value="ECO:0007669"/>
    <property type="project" value="UniProtKB-SubCell"/>
</dbReference>
<dbReference type="InterPro" id="IPR009056">
    <property type="entry name" value="Cyt_c-like_dom"/>
</dbReference>
<dbReference type="RefSeq" id="WP_171380151.1">
    <property type="nucleotide sequence ID" value="NZ_CAXURC020000001.1"/>
</dbReference>
<feature type="binding site" description="covalent" evidence="13">
    <location>
        <position position="74"/>
    </location>
    <ligand>
        <name>heme c</name>
        <dbReference type="ChEBI" id="CHEBI:61717"/>
    </ligand>
</feature>
<evidence type="ECO:0000313" key="17">
    <source>
        <dbReference type="EMBL" id="OYR30025.1"/>
    </source>
</evidence>
<evidence type="ECO:0000256" key="3">
    <source>
        <dbReference type="ARBA" id="ARBA00016165"/>
    </source>
</evidence>
<name>A0A256GS65_9HYPH</name>
<organism evidence="17 18">
    <name type="scientific">Brucella pseudogrignonensis</name>
    <dbReference type="NCBI Taxonomy" id="419475"/>
    <lineage>
        <taxon>Bacteria</taxon>
        <taxon>Pseudomonadati</taxon>
        <taxon>Pseudomonadota</taxon>
        <taxon>Alphaproteobacteria</taxon>
        <taxon>Hyphomicrobiales</taxon>
        <taxon>Brucellaceae</taxon>
        <taxon>Brucella/Ochrobactrum group</taxon>
        <taxon>Brucella</taxon>
    </lineage>
</organism>
<keyword evidence="4" id="KW-0813">Transport</keyword>
<dbReference type="PANTHER" id="PTHR10266:SF3">
    <property type="entry name" value="CYTOCHROME C1, HEME PROTEIN, MITOCHONDRIAL"/>
    <property type="match status" value="1"/>
</dbReference>
<protein>
    <recommendedName>
        <fullName evidence="3">Cytochrome c1</fullName>
    </recommendedName>
</protein>
<dbReference type="PANTHER" id="PTHR10266">
    <property type="entry name" value="CYTOCHROME C1"/>
    <property type="match status" value="1"/>
</dbReference>
<evidence type="ECO:0000256" key="4">
    <source>
        <dbReference type="ARBA" id="ARBA00022448"/>
    </source>
</evidence>
<dbReference type="Gene3D" id="1.20.5.100">
    <property type="entry name" value="Cytochrome c1, transmembrane anchor, C-terminal"/>
    <property type="match status" value="1"/>
</dbReference>
<dbReference type="Proteomes" id="UP000216188">
    <property type="component" value="Unassembled WGS sequence"/>
</dbReference>
<feature type="chain" id="PRO_5012332705" description="Cytochrome c1" evidence="15">
    <location>
        <begin position="29"/>
        <end position="289"/>
    </location>
</feature>
<feature type="binding site" description="covalent" evidence="13">
    <location>
        <position position="78"/>
    </location>
    <ligand>
        <name>heme c</name>
        <dbReference type="ChEBI" id="CHEBI:61717"/>
    </ligand>
</feature>
<dbReference type="Gene3D" id="1.10.760.10">
    <property type="entry name" value="Cytochrome c-like domain"/>
    <property type="match status" value="1"/>
</dbReference>
<feature type="binding site" description="covalent" evidence="13">
    <location>
        <position position="77"/>
    </location>
    <ligand>
        <name>heme c</name>
        <dbReference type="ChEBI" id="CHEBI:61717"/>
    </ligand>
</feature>
<evidence type="ECO:0000256" key="6">
    <source>
        <dbReference type="ARBA" id="ARBA00022660"/>
    </source>
</evidence>
<dbReference type="GO" id="GO:0020037">
    <property type="term" value="F:heme binding"/>
    <property type="evidence" value="ECO:0007669"/>
    <property type="project" value="InterPro"/>
</dbReference>
<keyword evidence="9" id="KW-0249">Electron transport</keyword>
<comment type="subcellular location">
    <subcellularLocation>
        <location evidence="1">Membrane</location>
    </subcellularLocation>
</comment>
<feature type="transmembrane region" description="Helical" evidence="14">
    <location>
        <begin position="261"/>
        <end position="279"/>
    </location>
</feature>
<dbReference type="InterPro" id="IPR002326">
    <property type="entry name" value="Cyt_c1"/>
</dbReference>
<dbReference type="AlphaFoldDB" id="A0A256GS65"/>
<evidence type="ECO:0000256" key="5">
    <source>
        <dbReference type="ARBA" id="ARBA00022617"/>
    </source>
</evidence>
<dbReference type="InterPro" id="IPR036909">
    <property type="entry name" value="Cyt_c-like_dom_sf"/>
</dbReference>
<keyword evidence="12 14" id="KW-0472">Membrane</keyword>
<dbReference type="GO" id="GO:0046872">
    <property type="term" value="F:metal ion binding"/>
    <property type="evidence" value="ECO:0007669"/>
    <property type="project" value="UniProtKB-KW"/>
</dbReference>
<dbReference type="EMBL" id="NNRM01000006">
    <property type="protein sequence ID" value="OYR30025.1"/>
    <property type="molecule type" value="Genomic_DNA"/>
</dbReference>
<dbReference type="PROSITE" id="PS51007">
    <property type="entry name" value="CYTC"/>
    <property type="match status" value="1"/>
</dbReference>
<dbReference type="PRINTS" id="PR00603">
    <property type="entry name" value="CYTOCHROMEC1"/>
</dbReference>
<evidence type="ECO:0000256" key="12">
    <source>
        <dbReference type="ARBA" id="ARBA00023136"/>
    </source>
</evidence>
<keyword evidence="5 13" id="KW-0349">Heme</keyword>
<evidence type="ECO:0000313" key="18">
    <source>
        <dbReference type="Proteomes" id="UP000216188"/>
    </source>
</evidence>
<dbReference type="GeneID" id="93108325"/>
<feature type="domain" description="Cytochrome c" evidence="16">
    <location>
        <begin position="61"/>
        <end position="186"/>
    </location>
</feature>
<dbReference type="GO" id="GO:0009055">
    <property type="term" value="F:electron transfer activity"/>
    <property type="evidence" value="ECO:0007669"/>
    <property type="project" value="InterPro"/>
</dbReference>
<evidence type="ECO:0000256" key="13">
    <source>
        <dbReference type="PIRSR" id="PIRSR602326-1"/>
    </source>
</evidence>
<dbReference type="SUPFAM" id="SSF81496">
    <property type="entry name" value="Cytochrome c1 subunit of cytochrome bc1 complex (Ubiquinol-cytochrome c reductase), transmembrane anchor"/>
    <property type="match status" value="1"/>
</dbReference>
<evidence type="ECO:0000256" key="1">
    <source>
        <dbReference type="ARBA" id="ARBA00004370"/>
    </source>
</evidence>
<evidence type="ECO:0000256" key="11">
    <source>
        <dbReference type="ARBA" id="ARBA00023004"/>
    </source>
</evidence>
<feature type="binding site" description="covalent" evidence="13">
    <location>
        <position position="217"/>
    </location>
    <ligand>
        <name>heme c</name>
        <dbReference type="ChEBI" id="CHEBI:61717"/>
    </ligand>
</feature>